<evidence type="ECO:0000313" key="5">
    <source>
        <dbReference type="Proteomes" id="UP000240572"/>
    </source>
</evidence>
<evidence type="ECO:0000313" key="4">
    <source>
        <dbReference type="EMBL" id="PSK95251.1"/>
    </source>
</evidence>
<keyword evidence="1" id="KW-0597">Phosphoprotein</keyword>
<dbReference type="InterPro" id="IPR011006">
    <property type="entry name" value="CheY-like_superfamily"/>
</dbReference>
<sequence>MMNVLLIEDETAAASQMKQLMGRLAPDMTVVAVLESIREAVTWLAANPAPDLLITDIQLADGDCFEIFRLVKITAPVIFTTAYDEFMQQAFKVNSVDYLLKPIDPVELAAALQKYRDLYTRNAAPSPGGLQHLLDGILANRRYKSRFLVRRAARLSVVPVTDIAYLNAEGRLVMLHTLAGEKYLVDEALDQLEQLLDPLVFFRLNRKYIVPLTAIERIQPDLNGKLWIRIRDCADEQVFVSREKAGAFKAWLDA</sequence>
<dbReference type="Pfam" id="PF04397">
    <property type="entry name" value="LytTR"/>
    <property type="match status" value="1"/>
</dbReference>
<comment type="caution">
    <text evidence="4">The sequence shown here is derived from an EMBL/GenBank/DDBJ whole genome shotgun (WGS) entry which is preliminary data.</text>
</comment>
<dbReference type="SMART" id="SM00448">
    <property type="entry name" value="REC"/>
    <property type="match status" value="1"/>
</dbReference>
<dbReference type="EMBL" id="PYGD01000001">
    <property type="protein sequence ID" value="PSK95251.1"/>
    <property type="molecule type" value="Genomic_DNA"/>
</dbReference>
<dbReference type="SUPFAM" id="SSF52172">
    <property type="entry name" value="CheY-like"/>
    <property type="match status" value="1"/>
</dbReference>
<gene>
    <name evidence="4" type="ORF">B0I18_1011417</name>
</gene>
<dbReference type="PROSITE" id="PS50930">
    <property type="entry name" value="HTH_LYTTR"/>
    <property type="match status" value="1"/>
</dbReference>
<dbReference type="InterPro" id="IPR007492">
    <property type="entry name" value="LytTR_DNA-bd_dom"/>
</dbReference>
<dbReference type="PROSITE" id="PS50110">
    <property type="entry name" value="RESPONSE_REGULATORY"/>
    <property type="match status" value="1"/>
</dbReference>
<dbReference type="Pfam" id="PF00072">
    <property type="entry name" value="Response_reg"/>
    <property type="match status" value="1"/>
</dbReference>
<dbReference type="Gene3D" id="3.40.50.2300">
    <property type="match status" value="1"/>
</dbReference>
<keyword evidence="5" id="KW-1185">Reference proteome</keyword>
<dbReference type="AlphaFoldDB" id="A0A2P8DDE0"/>
<evidence type="ECO:0000256" key="1">
    <source>
        <dbReference type="PROSITE-ProRule" id="PRU00169"/>
    </source>
</evidence>
<proteinExistence type="predicted"/>
<protein>
    <submittedName>
        <fullName evidence="4">LytTR family two component transcriptional regulator</fullName>
    </submittedName>
</protein>
<feature type="modified residue" description="4-aspartylphosphate" evidence="1">
    <location>
        <position position="56"/>
    </location>
</feature>
<dbReference type="Gene3D" id="2.40.50.1020">
    <property type="entry name" value="LytTr DNA-binding domain"/>
    <property type="match status" value="1"/>
</dbReference>
<dbReference type="SMART" id="SM00850">
    <property type="entry name" value="LytTR"/>
    <property type="match status" value="1"/>
</dbReference>
<feature type="domain" description="Response regulatory" evidence="2">
    <location>
        <begin position="3"/>
        <end position="116"/>
    </location>
</feature>
<organism evidence="4 5">
    <name type="scientific">Taibaiella chishuiensis</name>
    <dbReference type="NCBI Taxonomy" id="1434707"/>
    <lineage>
        <taxon>Bacteria</taxon>
        <taxon>Pseudomonadati</taxon>
        <taxon>Bacteroidota</taxon>
        <taxon>Chitinophagia</taxon>
        <taxon>Chitinophagales</taxon>
        <taxon>Chitinophagaceae</taxon>
        <taxon>Taibaiella</taxon>
    </lineage>
</organism>
<dbReference type="PANTHER" id="PTHR37299:SF1">
    <property type="entry name" value="STAGE 0 SPORULATION PROTEIN A HOMOLOG"/>
    <property type="match status" value="1"/>
</dbReference>
<reference evidence="4 5" key="1">
    <citation type="submission" date="2018-03" db="EMBL/GenBank/DDBJ databases">
        <title>Genomic Encyclopedia of Type Strains, Phase III (KMG-III): the genomes of soil and plant-associated and newly described type strains.</title>
        <authorList>
            <person name="Whitman W."/>
        </authorList>
    </citation>
    <scope>NUCLEOTIDE SEQUENCE [LARGE SCALE GENOMIC DNA]</scope>
    <source>
        <strain evidence="4 5">CGMCC 1.12700</strain>
    </source>
</reference>
<evidence type="ECO:0000259" key="2">
    <source>
        <dbReference type="PROSITE" id="PS50110"/>
    </source>
</evidence>
<dbReference type="GO" id="GO:0003677">
    <property type="term" value="F:DNA binding"/>
    <property type="evidence" value="ECO:0007669"/>
    <property type="project" value="InterPro"/>
</dbReference>
<dbReference type="GO" id="GO:0000156">
    <property type="term" value="F:phosphorelay response regulator activity"/>
    <property type="evidence" value="ECO:0007669"/>
    <property type="project" value="InterPro"/>
</dbReference>
<accession>A0A2P8DDE0</accession>
<feature type="domain" description="HTH LytTR-type" evidence="3">
    <location>
        <begin position="147"/>
        <end position="254"/>
    </location>
</feature>
<dbReference type="PANTHER" id="PTHR37299">
    <property type="entry name" value="TRANSCRIPTIONAL REGULATOR-RELATED"/>
    <property type="match status" value="1"/>
</dbReference>
<dbReference type="InterPro" id="IPR001789">
    <property type="entry name" value="Sig_transdc_resp-reg_receiver"/>
</dbReference>
<dbReference type="Proteomes" id="UP000240572">
    <property type="component" value="Unassembled WGS sequence"/>
</dbReference>
<name>A0A2P8DDE0_9BACT</name>
<dbReference type="RefSeq" id="WP_219905914.1">
    <property type="nucleotide sequence ID" value="NZ_PYGD01000001.1"/>
</dbReference>
<evidence type="ECO:0000259" key="3">
    <source>
        <dbReference type="PROSITE" id="PS50930"/>
    </source>
</evidence>
<dbReference type="InterPro" id="IPR046947">
    <property type="entry name" value="LytR-like"/>
</dbReference>